<evidence type="ECO:0000313" key="6">
    <source>
        <dbReference type="Proteomes" id="UP000053240"/>
    </source>
</evidence>
<feature type="signal peptide" evidence="4">
    <location>
        <begin position="1"/>
        <end position="19"/>
    </location>
</feature>
<dbReference type="EMBL" id="KQ461073">
    <property type="protein sequence ID" value="KPJ09776.1"/>
    <property type="molecule type" value="Genomic_DNA"/>
</dbReference>
<evidence type="ECO:0000256" key="3">
    <source>
        <dbReference type="PROSITE-ProRule" id="PRU00497"/>
    </source>
</evidence>
<evidence type="ECO:0000256" key="2">
    <source>
        <dbReference type="ARBA" id="ARBA00022729"/>
    </source>
</evidence>
<name>A0A194R1P3_PAPMA</name>
<dbReference type="AlphaFoldDB" id="A0A194R1P3"/>
<dbReference type="STRING" id="76193.A0A194R1P3"/>
<keyword evidence="6" id="KW-1185">Reference proteome</keyword>
<reference evidence="5 6" key="1">
    <citation type="journal article" date="2015" name="Nat. Commun.">
        <title>Outbred genome sequencing and CRISPR/Cas9 gene editing in butterflies.</title>
        <authorList>
            <person name="Li X."/>
            <person name="Fan D."/>
            <person name="Zhang W."/>
            <person name="Liu G."/>
            <person name="Zhang L."/>
            <person name="Zhao L."/>
            <person name="Fang X."/>
            <person name="Chen L."/>
            <person name="Dong Y."/>
            <person name="Chen Y."/>
            <person name="Ding Y."/>
            <person name="Zhao R."/>
            <person name="Feng M."/>
            <person name="Zhu Y."/>
            <person name="Feng Y."/>
            <person name="Jiang X."/>
            <person name="Zhu D."/>
            <person name="Xiang H."/>
            <person name="Feng X."/>
            <person name="Li S."/>
            <person name="Wang J."/>
            <person name="Zhang G."/>
            <person name="Kronforst M.R."/>
            <person name="Wang W."/>
        </authorList>
    </citation>
    <scope>NUCLEOTIDE SEQUENCE [LARGE SCALE GENOMIC DNA]</scope>
    <source>
        <strain evidence="5">Ya'a_city_454_Pm</strain>
        <tissue evidence="5">Whole body</tissue>
    </source>
</reference>
<organism evidence="5 6">
    <name type="scientific">Papilio machaon</name>
    <name type="common">Old World swallowtail butterfly</name>
    <dbReference type="NCBI Taxonomy" id="76193"/>
    <lineage>
        <taxon>Eukaryota</taxon>
        <taxon>Metazoa</taxon>
        <taxon>Ecdysozoa</taxon>
        <taxon>Arthropoda</taxon>
        <taxon>Hexapoda</taxon>
        <taxon>Insecta</taxon>
        <taxon>Pterygota</taxon>
        <taxon>Neoptera</taxon>
        <taxon>Endopterygota</taxon>
        <taxon>Lepidoptera</taxon>
        <taxon>Glossata</taxon>
        <taxon>Ditrysia</taxon>
        <taxon>Papilionoidea</taxon>
        <taxon>Papilionidae</taxon>
        <taxon>Papilioninae</taxon>
        <taxon>Papilio</taxon>
    </lineage>
</organism>
<keyword evidence="2 4" id="KW-0732">Signal</keyword>
<sequence length="286" mass="32736">MFNRVTVLCLAVLVAFVIAEEEHGPPYSSQHVIREDGPAEKVLVKGDDEHEHYVDYHTHPKFKFEYKVNDHYTGDLKYQEEEREGDKVKGVYSLQEPDGSIRTVEYYGDDETGFHANVKHEIHHIKNEHEHKEEEEHGHKEEEEEHKVLCIAALAAVAVAYHDNGYGHGHVFSSQHISRHDGPAEVVHVQGHDGKGHGHDGGHGHGSIDYYAHPKYEFDYKVEDPHTGDKKYQHEYRDGDVVKGVYSLHEPDGSVRVVEYHGDKHSGFHADVKHSTHHIVPKHEHH</sequence>
<dbReference type="InterPro" id="IPR000618">
    <property type="entry name" value="Insect_cuticle"/>
</dbReference>
<gene>
    <name evidence="5" type="ORF">RR48_13410</name>
</gene>
<dbReference type="GO" id="GO:0005615">
    <property type="term" value="C:extracellular space"/>
    <property type="evidence" value="ECO:0007669"/>
    <property type="project" value="TreeGrafter"/>
</dbReference>
<evidence type="ECO:0000256" key="1">
    <source>
        <dbReference type="ARBA" id="ARBA00022460"/>
    </source>
</evidence>
<accession>A0A194R1P3</accession>
<keyword evidence="1 3" id="KW-0193">Cuticle</keyword>
<dbReference type="GO" id="GO:0042302">
    <property type="term" value="F:structural constituent of cuticle"/>
    <property type="evidence" value="ECO:0007669"/>
    <property type="project" value="UniProtKB-UniRule"/>
</dbReference>
<evidence type="ECO:0000313" key="5">
    <source>
        <dbReference type="EMBL" id="KPJ09776.1"/>
    </source>
</evidence>
<dbReference type="GO" id="GO:0031012">
    <property type="term" value="C:extracellular matrix"/>
    <property type="evidence" value="ECO:0007669"/>
    <property type="project" value="TreeGrafter"/>
</dbReference>
<dbReference type="PRINTS" id="PR00947">
    <property type="entry name" value="CUTICLE"/>
</dbReference>
<dbReference type="Proteomes" id="UP000053240">
    <property type="component" value="Unassembled WGS sequence"/>
</dbReference>
<evidence type="ECO:0000256" key="4">
    <source>
        <dbReference type="SAM" id="SignalP"/>
    </source>
</evidence>
<proteinExistence type="predicted"/>
<dbReference type="PANTHER" id="PTHR12236:SF76">
    <property type="entry name" value="ADULT-SPECIFIC CUTICULAR PROTEIN ACP-20-LIKE PROTEIN"/>
    <property type="match status" value="1"/>
</dbReference>
<dbReference type="PANTHER" id="PTHR12236">
    <property type="entry name" value="STRUCTURAL CONTITUENT OF CUTICLE"/>
    <property type="match status" value="1"/>
</dbReference>
<feature type="chain" id="PRO_5008264853" evidence="4">
    <location>
        <begin position="20"/>
        <end position="286"/>
    </location>
</feature>
<dbReference type="InterPro" id="IPR051217">
    <property type="entry name" value="Insect_Cuticle_Struc_Prot"/>
</dbReference>
<dbReference type="InParanoid" id="A0A194R1P3"/>
<dbReference type="Pfam" id="PF00379">
    <property type="entry name" value="Chitin_bind_4"/>
    <property type="match status" value="2"/>
</dbReference>
<protein>
    <submittedName>
        <fullName evidence="5">Cuticle protein 19</fullName>
    </submittedName>
</protein>
<dbReference type="PROSITE" id="PS51155">
    <property type="entry name" value="CHIT_BIND_RR_2"/>
    <property type="match status" value="2"/>
</dbReference>